<comment type="subcellular location">
    <subcellularLocation>
        <location evidence="1 10">Cell outer membrane</location>
        <topology evidence="1 10">Multi-pass membrane protein</topology>
    </subcellularLocation>
</comment>
<organism evidence="14 15">
    <name type="scientific">SAR324 cluster bacterium</name>
    <dbReference type="NCBI Taxonomy" id="2024889"/>
    <lineage>
        <taxon>Bacteria</taxon>
        <taxon>Deltaproteobacteria</taxon>
        <taxon>SAR324 cluster</taxon>
    </lineage>
</organism>
<comment type="similarity">
    <text evidence="10 11">Belongs to the TonB-dependent receptor family.</text>
</comment>
<evidence type="ECO:0000259" key="13">
    <source>
        <dbReference type="Pfam" id="PF07715"/>
    </source>
</evidence>
<gene>
    <name evidence="14" type="ORF">GYA55_05170</name>
</gene>
<evidence type="ECO:0000313" key="14">
    <source>
        <dbReference type="EMBL" id="NMC62542.1"/>
    </source>
</evidence>
<dbReference type="GO" id="GO:0015889">
    <property type="term" value="P:cobalamin transport"/>
    <property type="evidence" value="ECO:0007669"/>
    <property type="project" value="TreeGrafter"/>
</dbReference>
<name>A0A7X9FQW2_9DELT</name>
<keyword evidence="3 10" id="KW-1134">Transmembrane beta strand</keyword>
<dbReference type="PANTHER" id="PTHR30069:SF53">
    <property type="entry name" value="COLICIN I RECEPTOR-RELATED"/>
    <property type="match status" value="1"/>
</dbReference>
<dbReference type="PROSITE" id="PS52016">
    <property type="entry name" value="TONB_DEPENDENT_REC_3"/>
    <property type="match status" value="1"/>
</dbReference>
<evidence type="ECO:0000256" key="2">
    <source>
        <dbReference type="ARBA" id="ARBA00022448"/>
    </source>
</evidence>
<evidence type="ECO:0000256" key="5">
    <source>
        <dbReference type="ARBA" id="ARBA00022729"/>
    </source>
</evidence>
<dbReference type="AlphaFoldDB" id="A0A7X9FQW2"/>
<evidence type="ECO:0000256" key="3">
    <source>
        <dbReference type="ARBA" id="ARBA00022452"/>
    </source>
</evidence>
<dbReference type="Gene3D" id="2.40.170.20">
    <property type="entry name" value="TonB-dependent receptor, beta-barrel domain"/>
    <property type="match status" value="1"/>
</dbReference>
<evidence type="ECO:0000256" key="7">
    <source>
        <dbReference type="ARBA" id="ARBA00023077"/>
    </source>
</evidence>
<keyword evidence="14" id="KW-0675">Receptor</keyword>
<keyword evidence="7 11" id="KW-0798">TonB box</keyword>
<keyword evidence="6" id="KW-0406">Ion transport</keyword>
<protein>
    <submittedName>
        <fullName evidence="14">TonB-dependent receptor</fullName>
    </submittedName>
</protein>
<evidence type="ECO:0000256" key="8">
    <source>
        <dbReference type="ARBA" id="ARBA00023136"/>
    </source>
</evidence>
<evidence type="ECO:0000256" key="1">
    <source>
        <dbReference type="ARBA" id="ARBA00004571"/>
    </source>
</evidence>
<dbReference type="Pfam" id="PF00593">
    <property type="entry name" value="TonB_dep_Rec_b-barrel"/>
    <property type="match status" value="1"/>
</dbReference>
<comment type="caution">
    <text evidence="14">The sequence shown here is derived from an EMBL/GenBank/DDBJ whole genome shotgun (WGS) entry which is preliminary data.</text>
</comment>
<keyword evidence="9 10" id="KW-0998">Cell outer membrane</keyword>
<evidence type="ECO:0000259" key="12">
    <source>
        <dbReference type="Pfam" id="PF00593"/>
    </source>
</evidence>
<keyword evidence="4 10" id="KW-0812">Transmembrane</keyword>
<feature type="domain" description="TonB-dependent receptor plug" evidence="13">
    <location>
        <begin position="53"/>
        <end position="161"/>
    </location>
</feature>
<evidence type="ECO:0000256" key="9">
    <source>
        <dbReference type="ARBA" id="ARBA00023237"/>
    </source>
</evidence>
<dbReference type="EMBL" id="JAAZON010000219">
    <property type="protein sequence ID" value="NMC62542.1"/>
    <property type="molecule type" value="Genomic_DNA"/>
</dbReference>
<dbReference type="GO" id="GO:0006811">
    <property type="term" value="P:monoatomic ion transport"/>
    <property type="evidence" value="ECO:0007669"/>
    <property type="project" value="UniProtKB-KW"/>
</dbReference>
<dbReference type="SUPFAM" id="SSF56935">
    <property type="entry name" value="Porins"/>
    <property type="match status" value="1"/>
</dbReference>
<keyword evidence="2 10" id="KW-0813">Transport</keyword>
<keyword evidence="5" id="KW-0732">Signal</keyword>
<evidence type="ECO:0000256" key="10">
    <source>
        <dbReference type="PROSITE-ProRule" id="PRU01360"/>
    </source>
</evidence>
<dbReference type="PANTHER" id="PTHR30069">
    <property type="entry name" value="TONB-DEPENDENT OUTER MEMBRANE RECEPTOR"/>
    <property type="match status" value="1"/>
</dbReference>
<feature type="domain" description="TonB-dependent receptor-like beta-barrel" evidence="12">
    <location>
        <begin position="228"/>
        <end position="621"/>
    </location>
</feature>
<dbReference type="InterPro" id="IPR012910">
    <property type="entry name" value="Plug_dom"/>
</dbReference>
<evidence type="ECO:0000256" key="11">
    <source>
        <dbReference type="RuleBase" id="RU003357"/>
    </source>
</evidence>
<dbReference type="InterPro" id="IPR037066">
    <property type="entry name" value="Plug_dom_sf"/>
</dbReference>
<evidence type="ECO:0000313" key="15">
    <source>
        <dbReference type="Proteomes" id="UP000524246"/>
    </source>
</evidence>
<dbReference type="InterPro" id="IPR036942">
    <property type="entry name" value="Beta-barrel_TonB_sf"/>
</dbReference>
<dbReference type="CDD" id="cd01347">
    <property type="entry name" value="ligand_gated_channel"/>
    <property type="match status" value="1"/>
</dbReference>
<accession>A0A7X9FQW2</accession>
<dbReference type="GO" id="GO:0009279">
    <property type="term" value="C:cell outer membrane"/>
    <property type="evidence" value="ECO:0007669"/>
    <property type="project" value="UniProtKB-SubCell"/>
</dbReference>
<proteinExistence type="inferred from homology"/>
<reference evidence="14 15" key="1">
    <citation type="journal article" date="2020" name="Biotechnol. Biofuels">
        <title>New insights from the biogas microbiome by comprehensive genome-resolved metagenomics of nearly 1600 species originating from multiple anaerobic digesters.</title>
        <authorList>
            <person name="Campanaro S."/>
            <person name="Treu L."/>
            <person name="Rodriguez-R L.M."/>
            <person name="Kovalovszki A."/>
            <person name="Ziels R.M."/>
            <person name="Maus I."/>
            <person name="Zhu X."/>
            <person name="Kougias P.G."/>
            <person name="Basile A."/>
            <person name="Luo G."/>
            <person name="Schluter A."/>
            <person name="Konstantinidis K.T."/>
            <person name="Angelidaki I."/>
        </authorList>
    </citation>
    <scope>NUCLEOTIDE SEQUENCE [LARGE SCALE GENOMIC DNA]</scope>
    <source>
        <strain evidence="14">AS27yjCOA_65</strain>
    </source>
</reference>
<keyword evidence="8 10" id="KW-0472">Membrane</keyword>
<sequence length="647" mass="71426">MKRYPIFAFLFSNIIFFTSTSPLRAEELPSNLNTSNDDGIEIVVSANRVETPKEETASSVTVIDAKEMEQKQETSISDVLRSVPSADVVRSGGLGGNTSVFLRGANPEHTLVLIDGIEVNNPITTSRVYNFADLVPNNIERIEVLRGPQGPLYGSSAMGGVVSVFTRKGTGEPSLSASSEAGSYSTFIQKAGLSGGTEQMDYSVGLFQENSGGISAAGAEYGNEEHDGYENTALSTRLGYSPVKNFRMQSFLHYLDAEADLDNAGGIGGDDLNRESGNKQVFGRIQAELESLSRRLKQQLGVSLTDQQFEDNNNPDALHPSDVMRSRYVGRSNKIDFQNTYKAFDSLTLILGAQSAVESGHSNYMSDDVFGLYENNFSNRSATTNSYFGEAQTSLGKTLFTNAGIRFDDHSRSGSRVTWRIAPAYIIHDSDTKLSTTVATGFKSPSLYQLYSSYGNENLDPERSLGLDAAIEQSFLNKGLIISTGYFYNKFNDLISFEPNTFLFENISRAKSKGIETSAFFKFYEKLRLRASYTFTDTEDEDTGMELLRRARNKFAFDFGYDPLEKLHLNAAVLFNGKRYDNNYSAYPVERVGLGGYALVNFAVSYDFSKTIQIFARIDNIFDRNYEEVYGYGNPGAAAYGGLKFSL</sequence>
<dbReference type="Proteomes" id="UP000524246">
    <property type="component" value="Unassembled WGS sequence"/>
</dbReference>
<dbReference type="Gene3D" id="2.170.130.10">
    <property type="entry name" value="TonB-dependent receptor, plug domain"/>
    <property type="match status" value="1"/>
</dbReference>
<dbReference type="InterPro" id="IPR039426">
    <property type="entry name" value="TonB-dep_rcpt-like"/>
</dbReference>
<dbReference type="Pfam" id="PF07715">
    <property type="entry name" value="Plug"/>
    <property type="match status" value="1"/>
</dbReference>
<evidence type="ECO:0000256" key="6">
    <source>
        <dbReference type="ARBA" id="ARBA00023065"/>
    </source>
</evidence>
<dbReference type="InterPro" id="IPR000531">
    <property type="entry name" value="Beta-barrel_TonB"/>
</dbReference>
<evidence type="ECO:0000256" key="4">
    <source>
        <dbReference type="ARBA" id="ARBA00022692"/>
    </source>
</evidence>